<reference evidence="2" key="1">
    <citation type="submission" date="2019-03" db="EMBL/GenBank/DDBJ databases">
        <authorList>
            <person name="Li J."/>
        </authorList>
    </citation>
    <scope>NUCLEOTIDE SEQUENCE [LARGE SCALE GENOMIC DNA]</scope>
    <source>
        <strain evidence="2">2251</strain>
    </source>
</reference>
<evidence type="ECO:0000313" key="2">
    <source>
        <dbReference type="Proteomes" id="UP000296374"/>
    </source>
</evidence>
<accession>A0A4P7HIY6</accession>
<protein>
    <submittedName>
        <fullName evidence="1">DUF2332 family protein</fullName>
    </submittedName>
</protein>
<dbReference type="Proteomes" id="UP000296374">
    <property type="component" value="Chromosome"/>
</dbReference>
<gene>
    <name evidence="1" type="ORF">E4191_04740</name>
</gene>
<dbReference type="AlphaFoldDB" id="A0A4P7HIY6"/>
<sequence length="336" mass="35746">MSDRVRAAFRDQARACTDLGSPLTAALCRSLPGALEAVGGPVANRVLGWPGDPSPSAASVPLRLCGALHALVLTGAAPDLARAYVAAEVPDGLLEEVLQAHDAAILDWLGSPPQTNEVARSAALIGAARFLRGLAPLPLRLRELGASAGLNLNFDRYHLQDGGTGVRLAPDWQGDLPQGAIEVASRRGVDLNPLDPDRDGLRLMAYCWADQTARMARLRAALDLARGDPPPVDRGDAGDWLTDQLARPAPGALTMVFHTIAAQYFPPATAHACARSLARAGDAATPEAPLAHVEMEADGGEGAALRLTLWDGVRRHWALGRADFHGRWIRWQPRQM</sequence>
<dbReference type="EMBL" id="CP038439">
    <property type="protein sequence ID" value="QBX34088.1"/>
    <property type="molecule type" value="Genomic_DNA"/>
</dbReference>
<dbReference type="KEGG" id="plia:E4191_04740"/>
<evidence type="ECO:0000313" key="1">
    <source>
        <dbReference type="EMBL" id="QBX34088.1"/>
    </source>
</evidence>
<dbReference type="InterPro" id="IPR011200">
    <property type="entry name" value="UCP012608"/>
</dbReference>
<dbReference type="RefSeq" id="WP_135312379.1">
    <property type="nucleotide sequence ID" value="NZ_CP038439.1"/>
</dbReference>
<dbReference type="PIRSF" id="PIRSF012608">
    <property type="entry name" value="UCP012608"/>
    <property type="match status" value="1"/>
</dbReference>
<name>A0A4P7HIY6_9RHOB</name>
<organism evidence="1 2">
    <name type="scientific">Paracoccus liaowanqingii</name>
    <dbReference type="NCBI Taxonomy" id="2560053"/>
    <lineage>
        <taxon>Bacteria</taxon>
        <taxon>Pseudomonadati</taxon>
        <taxon>Pseudomonadota</taxon>
        <taxon>Alphaproteobacteria</taxon>
        <taxon>Rhodobacterales</taxon>
        <taxon>Paracoccaceae</taxon>
        <taxon>Paracoccus</taxon>
    </lineage>
</organism>
<proteinExistence type="predicted"/>
<dbReference type="Pfam" id="PF10094">
    <property type="entry name" value="DUF2332"/>
    <property type="match status" value="1"/>
</dbReference>